<evidence type="ECO:0000313" key="1">
    <source>
        <dbReference type="EMBL" id="OAE35770.1"/>
    </source>
</evidence>
<evidence type="ECO:0000313" key="2">
    <source>
        <dbReference type="Proteomes" id="UP000077202"/>
    </source>
</evidence>
<protein>
    <submittedName>
        <fullName evidence="1">Uncharacterized protein</fullName>
    </submittedName>
</protein>
<comment type="caution">
    <text evidence="1">The sequence shown here is derived from an EMBL/GenBank/DDBJ whole genome shotgun (WGS) entry which is preliminary data.</text>
</comment>
<sequence>MRAHHKTLQQQQRKRIKVRGSEFEAQKWCFSYMEHAHDQVEYGSVLANCQQLRGIIRRTHSSASEPAEPLLDMASEERGRIKYEQQESGKGKIDLKPRIAVSYFIFKGDELLVFYLFTYIRPSEKGCGAL</sequence>
<proteinExistence type="predicted"/>
<gene>
    <name evidence="1" type="ORF">AXG93_3524s1050</name>
</gene>
<accession>A0A176WRN1</accession>
<reference evidence="1" key="1">
    <citation type="submission" date="2016-03" db="EMBL/GenBank/DDBJ databases">
        <title>Mechanisms controlling the formation of the plant cell surface in tip-growing cells are functionally conserved among land plants.</title>
        <authorList>
            <person name="Honkanen S."/>
            <person name="Jones V.A."/>
            <person name="Morieri G."/>
            <person name="Champion C."/>
            <person name="Hetherington A.J."/>
            <person name="Kelly S."/>
            <person name="Saint-Marcoux D."/>
            <person name="Proust H."/>
            <person name="Prescott H."/>
            <person name="Dolan L."/>
        </authorList>
    </citation>
    <scope>NUCLEOTIDE SEQUENCE [LARGE SCALE GENOMIC DNA]</scope>
    <source>
        <tissue evidence="1">Whole gametophyte</tissue>
    </source>
</reference>
<organism evidence="1 2">
    <name type="scientific">Marchantia polymorpha subsp. ruderalis</name>
    <dbReference type="NCBI Taxonomy" id="1480154"/>
    <lineage>
        <taxon>Eukaryota</taxon>
        <taxon>Viridiplantae</taxon>
        <taxon>Streptophyta</taxon>
        <taxon>Embryophyta</taxon>
        <taxon>Marchantiophyta</taxon>
        <taxon>Marchantiopsida</taxon>
        <taxon>Marchantiidae</taxon>
        <taxon>Marchantiales</taxon>
        <taxon>Marchantiaceae</taxon>
        <taxon>Marchantia</taxon>
    </lineage>
</organism>
<dbReference type="Proteomes" id="UP000077202">
    <property type="component" value="Unassembled WGS sequence"/>
</dbReference>
<dbReference type="AlphaFoldDB" id="A0A176WRN1"/>
<name>A0A176WRN1_MARPO</name>
<dbReference type="EMBL" id="LVLJ01000074">
    <property type="protein sequence ID" value="OAE35770.1"/>
    <property type="molecule type" value="Genomic_DNA"/>
</dbReference>
<keyword evidence="2" id="KW-1185">Reference proteome</keyword>